<dbReference type="EMBL" id="AHMH02000103">
    <property type="protein sequence ID" value="EMN00109.1"/>
    <property type="molecule type" value="Genomic_DNA"/>
</dbReference>
<reference evidence="1 2" key="1">
    <citation type="submission" date="2013-01" db="EMBL/GenBank/DDBJ databases">
        <authorList>
            <person name="Harkins D.M."/>
            <person name="Durkin A.S."/>
            <person name="Brinkac L.M."/>
            <person name="Haft D.H."/>
            <person name="Selengut J.D."/>
            <person name="Sanka R."/>
            <person name="DePew J."/>
            <person name="Purushe J."/>
            <person name="Whelen A.C."/>
            <person name="Vinetz J.M."/>
            <person name="Sutton G.G."/>
            <person name="Nierman W.C."/>
            <person name="Fouts D.E."/>
        </authorList>
    </citation>
    <scope>NUCLEOTIDE SEQUENCE [LARGE SCALE GENOMIC DNA]</scope>
    <source>
        <strain evidence="1 2">2007001578</strain>
    </source>
</reference>
<dbReference type="Proteomes" id="UP000012099">
    <property type="component" value="Unassembled WGS sequence"/>
</dbReference>
<evidence type="ECO:0008006" key="3">
    <source>
        <dbReference type="Google" id="ProtNLM"/>
    </source>
</evidence>
<accession>A0ABN0IZR3</accession>
<protein>
    <recommendedName>
        <fullName evidence="3">Cupin domain protein</fullName>
    </recommendedName>
</protein>
<gene>
    <name evidence="1" type="ORF">LEP1GSC035_4036</name>
</gene>
<comment type="caution">
    <text evidence="1">The sequence shown here is derived from an EMBL/GenBank/DDBJ whole genome shotgun (WGS) entry which is preliminary data.</text>
</comment>
<proteinExistence type="predicted"/>
<name>A0ABN0IZR3_9LEPT</name>
<evidence type="ECO:0000313" key="1">
    <source>
        <dbReference type="EMBL" id="EMN00109.1"/>
    </source>
</evidence>
<keyword evidence="2" id="KW-1185">Reference proteome</keyword>
<evidence type="ECO:0000313" key="2">
    <source>
        <dbReference type="Proteomes" id="UP000012099"/>
    </source>
</evidence>
<organism evidence="1 2">
    <name type="scientific">Leptospira noguchii str. 2007001578</name>
    <dbReference type="NCBI Taxonomy" id="1049974"/>
    <lineage>
        <taxon>Bacteria</taxon>
        <taxon>Pseudomonadati</taxon>
        <taxon>Spirochaetota</taxon>
        <taxon>Spirochaetia</taxon>
        <taxon>Leptospirales</taxon>
        <taxon>Leptospiraceae</taxon>
        <taxon>Leptospira</taxon>
    </lineage>
</organism>
<sequence length="55" mass="6422">MGTLTKSKIYSKTWELSQSQKFTLKRGNSHKVKNSTSDFILYVFLILVEDVVRRV</sequence>